<feature type="non-terminal residue" evidence="1">
    <location>
        <position position="1"/>
    </location>
</feature>
<accession>A0A9N9PB18</accession>
<gene>
    <name evidence="1" type="ORF">DERYTH_LOCUS24336</name>
</gene>
<sequence length="46" mass="5241">DWVERITVGDSMNFAIACKVQDENVKPFMLGGVHTNTEMRSDIQEQ</sequence>
<comment type="caution">
    <text evidence="1">The sequence shown here is derived from an EMBL/GenBank/DDBJ whole genome shotgun (WGS) entry which is preliminary data.</text>
</comment>
<reference evidence="1" key="1">
    <citation type="submission" date="2021-06" db="EMBL/GenBank/DDBJ databases">
        <authorList>
            <person name="Kallberg Y."/>
            <person name="Tangrot J."/>
            <person name="Rosling A."/>
        </authorList>
    </citation>
    <scope>NUCLEOTIDE SEQUENCE</scope>
    <source>
        <strain evidence="1">MA453B</strain>
    </source>
</reference>
<evidence type="ECO:0000313" key="2">
    <source>
        <dbReference type="Proteomes" id="UP000789405"/>
    </source>
</evidence>
<dbReference type="EMBL" id="CAJVPY010040432">
    <property type="protein sequence ID" value="CAG8805745.1"/>
    <property type="molecule type" value="Genomic_DNA"/>
</dbReference>
<protein>
    <submittedName>
        <fullName evidence="1">8711_t:CDS:1</fullName>
    </submittedName>
</protein>
<evidence type="ECO:0000313" key="1">
    <source>
        <dbReference type="EMBL" id="CAG8805745.1"/>
    </source>
</evidence>
<name>A0A9N9PB18_9GLOM</name>
<organism evidence="1 2">
    <name type="scientific">Dentiscutata erythropus</name>
    <dbReference type="NCBI Taxonomy" id="1348616"/>
    <lineage>
        <taxon>Eukaryota</taxon>
        <taxon>Fungi</taxon>
        <taxon>Fungi incertae sedis</taxon>
        <taxon>Mucoromycota</taxon>
        <taxon>Glomeromycotina</taxon>
        <taxon>Glomeromycetes</taxon>
        <taxon>Diversisporales</taxon>
        <taxon>Gigasporaceae</taxon>
        <taxon>Dentiscutata</taxon>
    </lineage>
</organism>
<proteinExistence type="predicted"/>
<dbReference type="Proteomes" id="UP000789405">
    <property type="component" value="Unassembled WGS sequence"/>
</dbReference>
<keyword evidence="2" id="KW-1185">Reference proteome</keyword>
<dbReference type="AlphaFoldDB" id="A0A9N9PB18"/>